<dbReference type="InterPro" id="IPR051703">
    <property type="entry name" value="NF-kappa-B_Signaling_Reg"/>
</dbReference>
<dbReference type="AlphaFoldDB" id="A0A6P8Z7W7"/>
<dbReference type="InParanoid" id="A0A6P8Z7W7"/>
<protein>
    <submittedName>
        <fullName evidence="5">Uncharacterized protein LOC117648117</fullName>
    </submittedName>
</protein>
<dbReference type="InterPro" id="IPR019080">
    <property type="entry name" value="YqaJ_viral_recombinase"/>
</dbReference>
<dbReference type="PANTHER" id="PTHR46609:SF8">
    <property type="entry name" value="YQAJ VIRAL RECOMBINASE DOMAIN-CONTAINING PROTEIN"/>
    <property type="match status" value="1"/>
</dbReference>
<organism evidence="5">
    <name type="scientific">Thrips palmi</name>
    <name type="common">Melon thrips</name>
    <dbReference type="NCBI Taxonomy" id="161013"/>
    <lineage>
        <taxon>Eukaryota</taxon>
        <taxon>Metazoa</taxon>
        <taxon>Ecdysozoa</taxon>
        <taxon>Arthropoda</taxon>
        <taxon>Hexapoda</taxon>
        <taxon>Insecta</taxon>
        <taxon>Pterygota</taxon>
        <taxon>Neoptera</taxon>
        <taxon>Paraneoptera</taxon>
        <taxon>Thysanoptera</taxon>
        <taxon>Terebrantia</taxon>
        <taxon>Thripoidea</taxon>
        <taxon>Thripidae</taxon>
        <taxon>Thrips</taxon>
    </lineage>
</organism>
<dbReference type="PANTHER" id="PTHR46609">
    <property type="entry name" value="EXONUCLEASE, PHAGE-TYPE/RECB, C-TERMINAL DOMAIN-CONTAINING PROTEIN"/>
    <property type="match status" value="1"/>
</dbReference>
<dbReference type="SUPFAM" id="SSF52980">
    <property type="entry name" value="Restriction endonuclease-like"/>
    <property type="match status" value="1"/>
</dbReference>
<sequence length="788" mass="88720">MGHVLRMHTAIMNHSRECEFGKMKLLKVEDSGMLGVFYFKCDQCEKVMQLRTVPPGDDINKQLAWGSRSIGVGFAQAQEQMAVLNVKVPSKNTFRKKINAVGKVWRQLHEEERAKAIAEEKKLAEEAGDVDQGIPFITVKVDGGWCRRTYGHGYGAKSGVAVIIGARTKKPLYVGVDNKYCQLCIKARKMKEEPRPHDCIVNYQGPSTGMEADIIIRGLNFIQKEHSVWPKYIVGDGDASVFSRIQQQTTRGRFCEKIECANHAVKNFTSRMHAIAKNTNGDKEGRVLLKPLIPRLTSGARGAIRNNVGQSVDQLRADLWNGPMHVFGEHSQCGAFCDRKDSDEPNNVDIATKTDVLSKVRAAIQTLVNNAAKLRLNETTNHCECFMSLLAKLTGGKRVDLSTGWLYEHCCYAAALAYLFGPAWHLVAWEAAMGSPLGSVAQKVFSARAVENERLRSKRLADREARERGEWVPRRRAPGGAPDEHYGRTQEQVLQEQPDVSDDELQRRIDLKIGELCDQVPDDSTSLRVATVETVGQHNNDYYKTLRKDRVTACWAGDIMSKRDTTCRGNLVKAILYGPDIGKKEQIQKGHAAEVDAKKAYEALRGTKVVECGIFIRPELPHLGASPDGLVGTDGLIEVKNFSKLDGRTILQTFGHPDTRQKLRSVLKFKKKMSRKELAKVHVVSKFDVEPNENSKPYVQVQMQLALSGREWCDLVLIAGTDMEIFRIQRDRHYWNRTLEPTLTNFYYDCLLPEMLDSRTIRGCAPREPQYVIQAQQRNQHNDDSDED</sequence>
<feature type="domain" description="Mutator-like transposase" evidence="3">
    <location>
        <begin position="4"/>
        <end position="334"/>
    </location>
</feature>
<dbReference type="Pfam" id="PF20700">
    <property type="entry name" value="Mutator"/>
    <property type="match status" value="1"/>
</dbReference>
<dbReference type="OrthoDB" id="8195370at2759"/>
<name>A0A6P8Z7W7_THRPL</name>
<feature type="region of interest" description="Disordered" evidence="1">
    <location>
        <begin position="466"/>
        <end position="501"/>
    </location>
</feature>
<evidence type="ECO:0000256" key="1">
    <source>
        <dbReference type="SAM" id="MobiDB-lite"/>
    </source>
</evidence>
<reference evidence="5" key="1">
    <citation type="submission" date="2025-08" db="UniProtKB">
        <authorList>
            <consortium name="RefSeq"/>
        </authorList>
    </citation>
    <scope>IDENTIFICATION</scope>
    <source>
        <tissue evidence="5">Total insect</tissue>
    </source>
</reference>
<feature type="domain" description="YqaJ viral recombinase" evidence="2">
    <location>
        <begin position="543"/>
        <end position="644"/>
    </location>
</feature>
<dbReference type="Proteomes" id="UP000515158">
    <property type="component" value="Unplaced"/>
</dbReference>
<evidence type="ECO:0000259" key="3">
    <source>
        <dbReference type="Pfam" id="PF20700"/>
    </source>
</evidence>
<dbReference type="InterPro" id="IPR049012">
    <property type="entry name" value="Mutator_transp_dom"/>
</dbReference>
<gene>
    <name evidence="5" type="primary">LOC117648117</name>
</gene>
<evidence type="ECO:0000313" key="5">
    <source>
        <dbReference type="RefSeq" id="XP_034246246.1"/>
    </source>
</evidence>
<keyword evidence="4" id="KW-1185">Reference proteome</keyword>
<dbReference type="Gene3D" id="3.90.320.10">
    <property type="match status" value="1"/>
</dbReference>
<accession>A0A6P8Z7W7</accession>
<dbReference type="GO" id="GO:0006281">
    <property type="term" value="P:DNA repair"/>
    <property type="evidence" value="ECO:0007669"/>
    <property type="project" value="UniProtKB-ARBA"/>
</dbReference>
<dbReference type="Pfam" id="PF09588">
    <property type="entry name" value="YqaJ"/>
    <property type="match status" value="1"/>
</dbReference>
<dbReference type="InterPro" id="IPR011335">
    <property type="entry name" value="Restrct_endonuc-II-like"/>
</dbReference>
<evidence type="ECO:0000259" key="2">
    <source>
        <dbReference type="Pfam" id="PF09588"/>
    </source>
</evidence>
<dbReference type="GeneID" id="117648117"/>
<dbReference type="InterPro" id="IPR011604">
    <property type="entry name" value="PDDEXK-like_dom_sf"/>
</dbReference>
<evidence type="ECO:0000313" key="4">
    <source>
        <dbReference type="Proteomes" id="UP000515158"/>
    </source>
</evidence>
<dbReference type="RefSeq" id="XP_034246246.1">
    <property type="nucleotide sequence ID" value="XM_034390355.1"/>
</dbReference>
<proteinExistence type="predicted"/>
<dbReference type="CDD" id="cd22343">
    <property type="entry name" value="PDDEXK_lambda_exonuclease-like"/>
    <property type="match status" value="1"/>
</dbReference>
<dbReference type="KEGG" id="tpal:117648117"/>